<accession>F7NNM8</accession>
<comment type="caution">
    <text evidence="3">The sequence shown here is derived from an EMBL/GenBank/DDBJ whole genome shotgun (WGS) entry which is preliminary data.</text>
</comment>
<keyword evidence="4" id="KW-1185">Reference proteome</keyword>
<feature type="transmembrane region" description="Helical" evidence="1">
    <location>
        <begin position="46"/>
        <end position="67"/>
    </location>
</feature>
<dbReference type="Proteomes" id="UP000003240">
    <property type="component" value="Unassembled WGS sequence"/>
</dbReference>
<organism evidence="3 4">
    <name type="scientific">Acetonema longum DSM 6540</name>
    <dbReference type="NCBI Taxonomy" id="1009370"/>
    <lineage>
        <taxon>Bacteria</taxon>
        <taxon>Bacillati</taxon>
        <taxon>Bacillota</taxon>
        <taxon>Negativicutes</taxon>
        <taxon>Acetonemataceae</taxon>
        <taxon>Acetonema</taxon>
    </lineage>
</organism>
<evidence type="ECO:0000256" key="1">
    <source>
        <dbReference type="SAM" id="Phobius"/>
    </source>
</evidence>
<dbReference type="AlphaFoldDB" id="F7NNM8"/>
<dbReference type="InterPro" id="IPR009827">
    <property type="entry name" value="MatC_N"/>
</dbReference>
<feature type="transmembrane region" description="Helical" evidence="1">
    <location>
        <begin position="280"/>
        <end position="299"/>
    </location>
</feature>
<sequence length="422" mass="43617">MSLALMSLIALLIVILISCVLPYNVGLLAIAFSFIVGILVAGMKVSAVLAGFPVGLFIILLGVTYLFGIAQENGTLDRLCGTCIKLVNGKASLVPIAFFLLGFVLSAIGPGPIPVVALLAPPAMGIASKLKINPFLMAILVINGANAASMSPITPSGAIAVGLIAKLGMPDISFELFRNSAVANAAINVVAYILFGGLTLLKNDFFSKNNAAKADGNPEAEALKALTYQKQHFLTLIGIGLMLFGALVLKFDVGLTGIFIGTILILLGCADEKKVLQNCIPWGALLMVCGVSVLVGLMSQTGGMDMFIGMIASISTPHSLPFVATLIPGLISAYSSSVGVVLPAFLPMVPGLVEQVGGDLVSIFSGVCMGSFIVDASPLSTLGALIIGAATPEMDKRKLFNQLLAWGLTMAFVGAAAAWLLF</sequence>
<feature type="transmembrane region" description="Helical" evidence="1">
    <location>
        <begin position="233"/>
        <end position="260"/>
    </location>
</feature>
<feature type="transmembrane region" description="Helical" evidence="1">
    <location>
        <begin position="6"/>
        <end position="39"/>
    </location>
</feature>
<dbReference type="RefSeq" id="WP_004098813.1">
    <property type="nucleotide sequence ID" value="NZ_AFGF01000231.1"/>
</dbReference>
<feature type="transmembrane region" description="Helical" evidence="1">
    <location>
        <begin position="132"/>
        <end position="161"/>
    </location>
</feature>
<feature type="transmembrane region" description="Helical" evidence="1">
    <location>
        <begin position="403"/>
        <end position="421"/>
    </location>
</feature>
<feature type="transmembrane region" description="Helical" evidence="1">
    <location>
        <begin position="320"/>
        <end position="342"/>
    </location>
</feature>
<feature type="domain" description="Dicarboxylate carrier MatC N-terminal" evidence="2">
    <location>
        <begin position="1"/>
        <end position="148"/>
    </location>
</feature>
<proteinExistence type="predicted"/>
<evidence type="ECO:0000313" key="4">
    <source>
        <dbReference type="Proteomes" id="UP000003240"/>
    </source>
</evidence>
<name>F7NNM8_9FIRM</name>
<dbReference type="eggNOG" id="COG1055">
    <property type="taxonomic scope" value="Bacteria"/>
</dbReference>
<reference evidence="3 4" key="1">
    <citation type="journal article" date="2011" name="EMBO J.">
        <title>Structural diversity of bacterial flagellar motors.</title>
        <authorList>
            <person name="Chen S."/>
            <person name="Beeby M."/>
            <person name="Murphy G.E."/>
            <person name="Leadbetter J.R."/>
            <person name="Hendrixson D.R."/>
            <person name="Briegel A."/>
            <person name="Li Z."/>
            <person name="Shi J."/>
            <person name="Tocheva E.I."/>
            <person name="Muller A."/>
            <person name="Dobro M.J."/>
            <person name="Jensen G.J."/>
        </authorList>
    </citation>
    <scope>NUCLEOTIDE SEQUENCE [LARGE SCALE GENOMIC DNA]</scope>
    <source>
        <strain evidence="3 4">DSM 6540</strain>
    </source>
</reference>
<keyword evidence="1" id="KW-0472">Membrane</keyword>
<feature type="transmembrane region" description="Helical" evidence="1">
    <location>
        <begin position="181"/>
        <end position="201"/>
    </location>
</feature>
<feature type="transmembrane region" description="Helical" evidence="1">
    <location>
        <begin position="96"/>
        <end position="120"/>
    </location>
</feature>
<dbReference type="STRING" id="1009370.ALO_18597"/>
<gene>
    <name evidence="3" type="ORF">ALO_18597</name>
</gene>
<keyword evidence="1" id="KW-0812">Transmembrane</keyword>
<dbReference type="Pfam" id="PF07158">
    <property type="entry name" value="MatC_N"/>
    <property type="match status" value="1"/>
</dbReference>
<protein>
    <submittedName>
        <fullName evidence="3">Na+/H+ antiporter NhaD-like permease</fullName>
    </submittedName>
</protein>
<evidence type="ECO:0000313" key="3">
    <source>
        <dbReference type="EMBL" id="EGO62348.1"/>
    </source>
</evidence>
<dbReference type="EMBL" id="AFGF01000231">
    <property type="protein sequence ID" value="EGO62348.1"/>
    <property type="molecule type" value="Genomic_DNA"/>
</dbReference>
<keyword evidence="1" id="KW-1133">Transmembrane helix</keyword>
<evidence type="ECO:0000259" key="2">
    <source>
        <dbReference type="Pfam" id="PF07158"/>
    </source>
</evidence>